<organism evidence="2">
    <name type="scientific">Bathycoccus sp. RCC716 virus 1</name>
    <dbReference type="NCBI Taxonomy" id="2530038"/>
    <lineage>
        <taxon>Viruses</taxon>
        <taxon>Varidnaviria</taxon>
        <taxon>Bamfordvirae</taxon>
        <taxon>Nucleocytoviricota</taxon>
        <taxon>Megaviricetes</taxon>
        <taxon>Algavirales</taxon>
        <taxon>Phycodnaviridae</taxon>
        <taxon>Prasinovirus</taxon>
    </lineage>
</organism>
<protein>
    <submittedName>
        <fullName evidence="2">Uncharacterized protein</fullName>
    </submittedName>
</protein>
<keyword evidence="1" id="KW-1133">Transmembrane helix</keyword>
<proteinExistence type="predicted"/>
<keyword evidence="1" id="KW-0812">Transmembrane</keyword>
<accession>A0A7S6SWW0</accession>
<feature type="transmembrane region" description="Helical" evidence="1">
    <location>
        <begin position="56"/>
        <end position="75"/>
    </location>
</feature>
<reference evidence="2" key="1">
    <citation type="submission" date="2019-02" db="EMBL/GenBank/DDBJ databases">
        <authorList>
            <person name="Bachy C."/>
            <person name="Yung C.-M."/>
            <person name="Roux S."/>
            <person name="Sullivan M.B."/>
            <person name="Worden A.Z."/>
        </authorList>
    </citation>
    <scope>NUCLEOTIDE SEQUENCE</scope>
    <source>
        <strain evidence="2">BII-V1</strain>
    </source>
</reference>
<evidence type="ECO:0000256" key="1">
    <source>
        <dbReference type="SAM" id="Phobius"/>
    </source>
</evidence>
<feature type="transmembrane region" description="Helical" evidence="1">
    <location>
        <begin position="14"/>
        <end position="35"/>
    </location>
</feature>
<dbReference type="EMBL" id="MK522034">
    <property type="protein sequence ID" value="QOR60239.1"/>
    <property type="molecule type" value="Genomic_DNA"/>
</dbReference>
<keyword evidence="1" id="KW-0472">Membrane</keyword>
<name>A0A7S6SWW0_9PHYC</name>
<sequence length="80" mass="9109">MFLYYKKMLDQETLRPVIIAMVLYLAISKIVPEILKQPTNIKFIDDIVAMLIAQRGSLTSGVILTGIIVFLTNYISDEFL</sequence>
<evidence type="ECO:0000313" key="2">
    <source>
        <dbReference type="EMBL" id="QOR60239.1"/>
    </source>
</evidence>